<dbReference type="GO" id="GO:0071108">
    <property type="term" value="P:protein K48-linked deubiquitination"/>
    <property type="evidence" value="ECO:0007669"/>
    <property type="project" value="TreeGrafter"/>
</dbReference>
<dbReference type="GO" id="GO:0005829">
    <property type="term" value="C:cytosol"/>
    <property type="evidence" value="ECO:0007669"/>
    <property type="project" value="TreeGrafter"/>
</dbReference>
<name>A0A875S2I0_EENNA</name>
<dbReference type="AlphaFoldDB" id="A0A875S2I0"/>
<gene>
    <name evidence="3" type="ORF">FOA43_002466</name>
</gene>
<protein>
    <recommendedName>
        <fullName evidence="2">MINDY deubiquitinase domain-containing protein</fullName>
    </recommendedName>
</protein>
<evidence type="ECO:0000259" key="2">
    <source>
        <dbReference type="Pfam" id="PF04424"/>
    </source>
</evidence>
<evidence type="ECO:0000313" key="4">
    <source>
        <dbReference type="Proteomes" id="UP000662931"/>
    </source>
</evidence>
<dbReference type="InterPro" id="IPR033979">
    <property type="entry name" value="MINDY_domain"/>
</dbReference>
<feature type="compositionally biased region" description="Basic and acidic residues" evidence="1">
    <location>
        <begin position="398"/>
        <end position="421"/>
    </location>
</feature>
<sequence>MQFHTKTVGWLDSTGSYHLNQILLQNRNGPCFIISFINTLILSLELKEDQDWHTVKSKNQRHKKQSIQSSVTAQNSLVTESDLRSLKELISSKNLVSLDSLLYEVSNLLLEVANEGEERIDLSDILNVLPLLSTGLNVNLKFDQPIVTDFEEETKAVTQLMDFFGLKMIHGFLMDDGKEKLGSEVAFDKAQEFMVKILDKYPELKEDDTNPEVVKYFTLKRFFEDNRTQLTKQGLKQLEGTSSVLRNNEFAIFFRNDHFNTIYKKENKLYTLVSDEGYKDESEVVWQMLGDVKGDEDDFLTGNFTKPEVQETKRTNEGAEGAPGAEGAEGAFSAGAFSAGAFSAGAVSAEDPFSVEDEILAKQLQQEEDAQISRTLQNEFDKEADDRGKKKKRKRKQKQDSRKQNSRKPDSKEQDPKDNPKDGCTIC</sequence>
<evidence type="ECO:0000256" key="1">
    <source>
        <dbReference type="SAM" id="MobiDB-lite"/>
    </source>
</evidence>
<feature type="domain" description="MINDY deubiquitinase" evidence="2">
    <location>
        <begin position="2"/>
        <end position="304"/>
    </location>
</feature>
<accession>A0A875S2I0</accession>
<dbReference type="GeneID" id="62195867"/>
<dbReference type="RefSeq" id="XP_038778688.1">
    <property type="nucleotide sequence ID" value="XM_038922760.1"/>
</dbReference>
<feature type="compositionally biased region" description="Basic and acidic residues" evidence="1">
    <location>
        <begin position="379"/>
        <end position="388"/>
    </location>
</feature>
<feature type="region of interest" description="Disordered" evidence="1">
    <location>
        <begin position="300"/>
        <end position="329"/>
    </location>
</feature>
<dbReference type="GO" id="GO:0071944">
    <property type="term" value="C:cell periphery"/>
    <property type="evidence" value="ECO:0007669"/>
    <property type="project" value="TreeGrafter"/>
</dbReference>
<dbReference type="GO" id="GO:0016807">
    <property type="term" value="F:cysteine-type carboxypeptidase activity"/>
    <property type="evidence" value="ECO:0007669"/>
    <property type="project" value="TreeGrafter"/>
</dbReference>
<evidence type="ECO:0000313" key="3">
    <source>
        <dbReference type="EMBL" id="QPG75123.1"/>
    </source>
</evidence>
<organism evidence="3 4">
    <name type="scientific">Eeniella nana</name>
    <name type="common">Yeast</name>
    <name type="synonym">Brettanomyces nanus</name>
    <dbReference type="NCBI Taxonomy" id="13502"/>
    <lineage>
        <taxon>Eukaryota</taxon>
        <taxon>Fungi</taxon>
        <taxon>Dikarya</taxon>
        <taxon>Ascomycota</taxon>
        <taxon>Saccharomycotina</taxon>
        <taxon>Pichiomycetes</taxon>
        <taxon>Pichiales</taxon>
        <taxon>Pichiaceae</taxon>
        <taxon>Brettanomyces</taxon>
    </lineage>
</organism>
<dbReference type="PANTHER" id="PTHR18063:SF6">
    <property type="entry name" value="UBIQUITIN CARBOXYL-TERMINAL HYDROLASE"/>
    <property type="match status" value="1"/>
</dbReference>
<dbReference type="OrthoDB" id="10261212at2759"/>
<dbReference type="InterPro" id="IPR007518">
    <property type="entry name" value="MINDY"/>
</dbReference>
<dbReference type="EMBL" id="CP064813">
    <property type="protein sequence ID" value="QPG75123.1"/>
    <property type="molecule type" value="Genomic_DNA"/>
</dbReference>
<proteinExistence type="predicted"/>
<feature type="compositionally biased region" description="Low complexity" evidence="1">
    <location>
        <begin position="318"/>
        <end position="329"/>
    </location>
</feature>
<dbReference type="KEGG" id="bnn:FOA43_002466"/>
<dbReference type="Proteomes" id="UP000662931">
    <property type="component" value="Chromosome 2"/>
</dbReference>
<dbReference type="PANTHER" id="PTHR18063">
    <property type="entry name" value="NF-E2 INDUCIBLE PROTEIN"/>
    <property type="match status" value="1"/>
</dbReference>
<keyword evidence="4" id="KW-1185">Reference proteome</keyword>
<dbReference type="GO" id="GO:0004843">
    <property type="term" value="F:cysteine-type deubiquitinase activity"/>
    <property type="evidence" value="ECO:0007669"/>
    <property type="project" value="InterPro"/>
</dbReference>
<feature type="compositionally biased region" description="Basic and acidic residues" evidence="1">
    <location>
        <begin position="308"/>
        <end position="317"/>
    </location>
</feature>
<feature type="region of interest" description="Disordered" evidence="1">
    <location>
        <begin position="364"/>
        <end position="427"/>
    </location>
</feature>
<dbReference type="GO" id="GO:1990380">
    <property type="term" value="F:K48-linked deubiquitinase activity"/>
    <property type="evidence" value="ECO:0007669"/>
    <property type="project" value="InterPro"/>
</dbReference>
<reference evidence="3" key="1">
    <citation type="submission" date="2020-10" db="EMBL/GenBank/DDBJ databases">
        <authorList>
            <person name="Roach M.J.R."/>
        </authorList>
    </citation>
    <scope>NUCLEOTIDE SEQUENCE</scope>
    <source>
        <strain evidence="3">CBS 1945</strain>
    </source>
</reference>
<dbReference type="Pfam" id="PF04424">
    <property type="entry name" value="MINDY_DUB"/>
    <property type="match status" value="1"/>
</dbReference>